<dbReference type="EMBL" id="JAMZNK010000017">
    <property type="protein sequence ID" value="MDA6070400.1"/>
    <property type="molecule type" value="Genomic_DNA"/>
</dbReference>
<accession>A0ABT4WD13</accession>
<name>A0ABT4WD13_9FLAO</name>
<dbReference type="Proteomes" id="UP001212170">
    <property type="component" value="Unassembled WGS sequence"/>
</dbReference>
<evidence type="ECO:0000313" key="3">
    <source>
        <dbReference type="Proteomes" id="UP001212170"/>
    </source>
</evidence>
<dbReference type="RefSeq" id="WP_271336215.1">
    <property type="nucleotide sequence ID" value="NZ_JAMZNK010000017.1"/>
</dbReference>
<gene>
    <name evidence="2" type="ORF">NJT12_12285</name>
</gene>
<reference evidence="2 3" key="1">
    <citation type="journal article" date="2023" name="Chemosphere">
        <title>Whole genome analysis of Flavobacterium aziz-sancarii sp. nov., isolated from Ardley Island (Antarctica), revealed a rich resistome and bioremediation potential.</title>
        <authorList>
            <person name="Otur C."/>
            <person name="Okay S."/>
            <person name="Kurt-Kizildogan A."/>
        </authorList>
    </citation>
    <scope>NUCLEOTIDE SEQUENCE [LARGE SCALE GENOMIC DNA]</scope>
    <source>
        <strain evidence="2 3">AC</strain>
    </source>
</reference>
<keyword evidence="3" id="KW-1185">Reference proteome</keyword>
<dbReference type="InterPro" id="IPR025737">
    <property type="entry name" value="FApF"/>
</dbReference>
<feature type="signal peptide" evidence="1">
    <location>
        <begin position="1"/>
        <end position="23"/>
    </location>
</feature>
<protein>
    <submittedName>
        <fullName evidence="2">Transporter</fullName>
    </submittedName>
</protein>
<evidence type="ECO:0000256" key="1">
    <source>
        <dbReference type="SAM" id="SignalP"/>
    </source>
</evidence>
<organism evidence="2 3">
    <name type="scientific">Flavobacterium azizsancarii</name>
    <dbReference type="NCBI Taxonomy" id="2961580"/>
    <lineage>
        <taxon>Bacteria</taxon>
        <taxon>Pseudomonadati</taxon>
        <taxon>Bacteroidota</taxon>
        <taxon>Flavobacteriia</taxon>
        <taxon>Flavobacteriales</taxon>
        <taxon>Flavobacteriaceae</taxon>
        <taxon>Flavobacterium</taxon>
    </lineage>
</organism>
<feature type="chain" id="PRO_5046980261" evidence="1">
    <location>
        <begin position="24"/>
        <end position="249"/>
    </location>
</feature>
<proteinExistence type="predicted"/>
<dbReference type="Pfam" id="PF13557">
    <property type="entry name" value="Phenol_MetA_deg"/>
    <property type="match status" value="1"/>
</dbReference>
<evidence type="ECO:0000313" key="2">
    <source>
        <dbReference type="EMBL" id="MDA6070400.1"/>
    </source>
</evidence>
<sequence length="249" mass="28432">MKIFYRSFTFLMLTFYFPFMASAQQMQTDRPNETESPNAVTSHHLQVENGFSFERQQNEKTYEIPQVVMRYGIFKNTEIRVESVLKISDQNQQHGFGIMPVIVGFKYHILDHKGVAIPDIGILGRVSIPWMADKVFKDKYYSPEIRLLAQHTLSKTTHLGYNAGVHWLSQSADPEYIYSISADHSLSQKLKLFVETFGTAVSQHHAQNSADVGVLFLSNKNLQFDFMAGTGIMNGYNNKFAELGVSFRI</sequence>
<keyword evidence="1" id="KW-0732">Signal</keyword>
<comment type="caution">
    <text evidence="2">The sequence shown here is derived from an EMBL/GenBank/DDBJ whole genome shotgun (WGS) entry which is preliminary data.</text>
</comment>